<reference evidence="2 3" key="1">
    <citation type="journal article" date="2016" name="Genome Biol. Evol.">
        <title>Gene Family Evolution Reflects Adaptation to Soil Environmental Stressors in the Genome of the Collembolan Orchesella cincta.</title>
        <authorList>
            <person name="Faddeeva-Vakhrusheva A."/>
            <person name="Derks M.F."/>
            <person name="Anvar S.Y."/>
            <person name="Agamennone V."/>
            <person name="Suring W."/>
            <person name="Smit S."/>
            <person name="van Straalen N.M."/>
            <person name="Roelofs D."/>
        </authorList>
    </citation>
    <scope>NUCLEOTIDE SEQUENCE [LARGE SCALE GENOMIC DNA]</scope>
    <source>
        <tissue evidence="2">Mixed pool</tissue>
    </source>
</reference>
<comment type="caution">
    <text evidence="2">The sequence shown here is derived from an EMBL/GenBank/DDBJ whole genome shotgun (WGS) entry which is preliminary data.</text>
</comment>
<dbReference type="InterPro" id="IPR017850">
    <property type="entry name" value="Alkaline_phosphatase_core_sf"/>
</dbReference>
<evidence type="ECO:0000313" key="2">
    <source>
        <dbReference type="EMBL" id="ODN06287.1"/>
    </source>
</evidence>
<keyword evidence="3" id="KW-1185">Reference proteome</keyword>
<dbReference type="Pfam" id="PF02995">
    <property type="entry name" value="DUF229"/>
    <property type="match status" value="1"/>
</dbReference>
<sequence>MMISDKVRDICVKCRYITEEIKNFCYRRKRILFLGLLVLVYYLLTFKESRKIIRKASRHINRYFEAKTNTSYLRDDVGCLIPKMNPFHSDIISLFEEGPQDMDCEDGFPLLFKSTLTSVLVPKKTEEQMAKLGIESCCYKTIHRDGSDNDFRLSKACYSVSLVNITMVPEDHEFVAIHCEHRNLTNLNQTFTKIVDMHVFVHLNPTVEERIKNVTEKVETDERLNVVMFGIDAVSHMNFVRTMPETYSFLKNELSAMEMHGYHKVGHNTLPNAVGFLGSQTVNEDDVPPCEENHYFDNCSFIWKNYSQHGYRTSFGEDAAWMSIFNYLQKGFAKPPTDYYFRTFGKAAQSHIRHEKEGYGRRDLCYGPRLTFQVLLDYIKKVAYTMGRHKRYFQFIWATALTHDYLNNGMLGDRLMRSTLQWFYKGGYLNQTVFILMSDHGRRWGSIMDTQQGQWENRMPFLYFVIPSWFKEKYSLAYENMQANQNVLTTPFDLYETLKDLITLDDVNNKEIQFREMDLMRAEKWGWLPRGISHFLPIPLARNCKMAGIENYFCVCRNLSAISTENLAVRQAANYAVYYINSILSKYPECAFLSLSFVKNAKAGMTHSGDEDYQINFETSPGDASFEAVVLRDKSGNWTVSGTIDRTNSYESQSSCVDTRLGKLYCYCTDLSPEFKLNNTVFKI</sequence>
<dbReference type="OrthoDB" id="413313at2759"/>
<dbReference type="FunFam" id="3.40.720.10:FF:000017">
    <property type="entry name" value="Predicted protein"/>
    <property type="match status" value="1"/>
</dbReference>
<dbReference type="STRING" id="48709.A0A1D2NM24"/>
<protein>
    <recommendedName>
        <fullName evidence="4">DUF229 domain containing protein</fullName>
    </recommendedName>
</protein>
<dbReference type="SUPFAM" id="SSF53649">
    <property type="entry name" value="Alkaline phosphatase-like"/>
    <property type="match status" value="1"/>
</dbReference>
<dbReference type="GO" id="GO:0005615">
    <property type="term" value="C:extracellular space"/>
    <property type="evidence" value="ECO:0007669"/>
    <property type="project" value="TreeGrafter"/>
</dbReference>
<feature type="transmembrane region" description="Helical" evidence="1">
    <location>
        <begin position="31"/>
        <end position="47"/>
    </location>
</feature>
<proteinExistence type="predicted"/>
<dbReference type="PANTHER" id="PTHR10974:SF1">
    <property type="entry name" value="FI08016P-RELATED"/>
    <property type="match status" value="1"/>
</dbReference>
<keyword evidence="1" id="KW-0812">Transmembrane</keyword>
<dbReference type="EMBL" id="LJIJ01000008">
    <property type="protein sequence ID" value="ODN06287.1"/>
    <property type="molecule type" value="Genomic_DNA"/>
</dbReference>
<dbReference type="Gene3D" id="3.40.720.10">
    <property type="entry name" value="Alkaline Phosphatase, subunit A"/>
    <property type="match status" value="1"/>
</dbReference>
<organism evidence="2 3">
    <name type="scientific">Orchesella cincta</name>
    <name type="common">Springtail</name>
    <name type="synonym">Podura cincta</name>
    <dbReference type="NCBI Taxonomy" id="48709"/>
    <lineage>
        <taxon>Eukaryota</taxon>
        <taxon>Metazoa</taxon>
        <taxon>Ecdysozoa</taxon>
        <taxon>Arthropoda</taxon>
        <taxon>Hexapoda</taxon>
        <taxon>Collembola</taxon>
        <taxon>Entomobryomorpha</taxon>
        <taxon>Entomobryoidea</taxon>
        <taxon>Orchesellidae</taxon>
        <taxon>Orchesellinae</taxon>
        <taxon>Orchesella</taxon>
    </lineage>
</organism>
<dbReference type="InterPro" id="IPR004245">
    <property type="entry name" value="DUF229"/>
</dbReference>
<dbReference type="PANTHER" id="PTHR10974">
    <property type="entry name" value="FI08016P-RELATED"/>
    <property type="match status" value="1"/>
</dbReference>
<evidence type="ECO:0008006" key="4">
    <source>
        <dbReference type="Google" id="ProtNLM"/>
    </source>
</evidence>
<evidence type="ECO:0000313" key="3">
    <source>
        <dbReference type="Proteomes" id="UP000094527"/>
    </source>
</evidence>
<dbReference type="CDD" id="cd16021">
    <property type="entry name" value="ALP_like"/>
    <property type="match status" value="1"/>
</dbReference>
<name>A0A1D2NM24_ORCCI</name>
<keyword evidence="1" id="KW-1133">Transmembrane helix</keyword>
<accession>A0A1D2NM24</accession>
<dbReference type="OMA" id="HYLWAPR"/>
<gene>
    <name evidence="2" type="ORF">Ocin01_00434</name>
</gene>
<dbReference type="Proteomes" id="UP000094527">
    <property type="component" value="Unassembled WGS sequence"/>
</dbReference>
<keyword evidence="1" id="KW-0472">Membrane</keyword>
<evidence type="ECO:0000256" key="1">
    <source>
        <dbReference type="SAM" id="Phobius"/>
    </source>
</evidence>
<dbReference type="AlphaFoldDB" id="A0A1D2NM24"/>